<sequence>MALAYSCEYTDRNHLENFILEKKISEYNHIFAQVSLGNESLDDIYKLKKLLKSLLPQSQLIGNFTSNEIESEFDNSNKTIITFFLFEESNMMTNLLSQIARDNEKQLHLQTSLVSQYDRVTGLPNRYKIYDIVQQFIERSEKQDNHFAVAFFDLDRFKMINDSFGHFVGDQVILEISNRIKSLLSNEMILGKFDGDKFIIIFDKENDIQILRQSCRKIIDLLNTPFLYNGQEFFLTASFGVSIYPQDGQDVESLLKNADMALNQVKKLGGNGIKFFTSDMKKQIQEKFELENYLRRAIEKNELFLLYQPLMDLHTGKIIGSEALIRWKHPKLGIISPMKFIPIAEETGLIHDIGKWVLIESCKQNKEWIDAGYKELFVSVNVSAQQFQHPLFIEHVKEALSLSNLDPKHLHLELTESCMITNVDKSIEIMEVLQSHGVKVSIDDFGTGYSSLSYLRHLPINVLKIDRSFINNIHEKEVDYSIVRAIIMIGNGLSVKVVAEGVETSEQLRELKNMNCDMAQGYYIENPINPKQFFELIAKKNKEVKVNIPIN</sequence>
<feature type="domain" description="EAL" evidence="1">
    <location>
        <begin position="287"/>
        <end position="541"/>
    </location>
</feature>
<dbReference type="InterPro" id="IPR043128">
    <property type="entry name" value="Rev_trsase/Diguanyl_cyclase"/>
</dbReference>
<dbReference type="InterPro" id="IPR000160">
    <property type="entry name" value="GGDEF_dom"/>
</dbReference>
<protein>
    <submittedName>
        <fullName evidence="3">Bifunctional diguanylate cyclase/phosphodiesterase</fullName>
    </submittedName>
</protein>
<dbReference type="InterPro" id="IPR050706">
    <property type="entry name" value="Cyclic-di-GMP_PDE-like"/>
</dbReference>
<dbReference type="InterPro" id="IPR035919">
    <property type="entry name" value="EAL_sf"/>
</dbReference>
<dbReference type="SUPFAM" id="SSF141868">
    <property type="entry name" value="EAL domain-like"/>
    <property type="match status" value="1"/>
</dbReference>
<feature type="domain" description="GGDEF" evidence="2">
    <location>
        <begin position="145"/>
        <end position="278"/>
    </location>
</feature>
<keyword evidence="4" id="KW-1185">Reference proteome</keyword>
<dbReference type="Gene3D" id="3.20.20.450">
    <property type="entry name" value="EAL domain"/>
    <property type="match status" value="1"/>
</dbReference>
<evidence type="ECO:0000259" key="1">
    <source>
        <dbReference type="PROSITE" id="PS50883"/>
    </source>
</evidence>
<dbReference type="Gene3D" id="3.30.70.270">
    <property type="match status" value="1"/>
</dbReference>
<dbReference type="InterPro" id="IPR029787">
    <property type="entry name" value="Nucleotide_cyclase"/>
</dbReference>
<evidence type="ECO:0000259" key="2">
    <source>
        <dbReference type="PROSITE" id="PS50887"/>
    </source>
</evidence>
<dbReference type="Pfam" id="PF00990">
    <property type="entry name" value="GGDEF"/>
    <property type="match status" value="1"/>
</dbReference>
<organism evidence="3 4">
    <name type="scientific">Pallidibacillus pasinlerensis</name>
    <dbReference type="NCBI Taxonomy" id="2703818"/>
    <lineage>
        <taxon>Bacteria</taxon>
        <taxon>Bacillati</taxon>
        <taxon>Bacillota</taxon>
        <taxon>Bacilli</taxon>
        <taxon>Bacillales</taxon>
        <taxon>Bacillaceae</taxon>
        <taxon>Pallidibacillus</taxon>
    </lineage>
</organism>
<dbReference type="SMART" id="SM00052">
    <property type="entry name" value="EAL"/>
    <property type="match status" value="1"/>
</dbReference>
<dbReference type="CDD" id="cd01948">
    <property type="entry name" value="EAL"/>
    <property type="match status" value="1"/>
</dbReference>
<comment type="caution">
    <text evidence="3">The sequence shown here is derived from an EMBL/GenBank/DDBJ whole genome shotgun (WGS) entry which is preliminary data.</text>
</comment>
<proteinExistence type="predicted"/>
<evidence type="ECO:0000313" key="4">
    <source>
        <dbReference type="Proteomes" id="UP000743899"/>
    </source>
</evidence>
<dbReference type="InterPro" id="IPR001633">
    <property type="entry name" value="EAL_dom"/>
</dbReference>
<reference evidence="3 4" key="1">
    <citation type="submission" date="2020-01" db="EMBL/GenBank/DDBJ databases">
        <title>A novel Bacillus sp. from Pasinler.</title>
        <authorList>
            <person name="Adiguzel A."/>
            <person name="Ay H."/>
            <person name="Baltaci M.O."/>
        </authorList>
    </citation>
    <scope>NUCLEOTIDE SEQUENCE [LARGE SCALE GENOMIC DNA]</scope>
    <source>
        <strain evidence="3 4">P1</strain>
    </source>
</reference>
<dbReference type="PROSITE" id="PS50883">
    <property type="entry name" value="EAL"/>
    <property type="match status" value="1"/>
</dbReference>
<dbReference type="NCBIfam" id="TIGR00254">
    <property type="entry name" value="GGDEF"/>
    <property type="match status" value="1"/>
</dbReference>
<dbReference type="Proteomes" id="UP000743899">
    <property type="component" value="Unassembled WGS sequence"/>
</dbReference>
<evidence type="ECO:0000313" key="3">
    <source>
        <dbReference type="EMBL" id="NCU16577.1"/>
    </source>
</evidence>
<dbReference type="RefSeq" id="WP_161919415.1">
    <property type="nucleotide sequence ID" value="NZ_JAACYS010000005.1"/>
</dbReference>
<gene>
    <name evidence="3" type="ORF">GW534_02145</name>
</gene>
<dbReference type="SMART" id="SM00267">
    <property type="entry name" value="GGDEF"/>
    <property type="match status" value="1"/>
</dbReference>
<name>A0ABX0A173_9BACI</name>
<dbReference type="Pfam" id="PF00563">
    <property type="entry name" value="EAL"/>
    <property type="match status" value="1"/>
</dbReference>
<accession>A0ABX0A173</accession>
<dbReference type="PANTHER" id="PTHR33121:SF71">
    <property type="entry name" value="OXYGEN SENSOR PROTEIN DOSP"/>
    <property type="match status" value="1"/>
</dbReference>
<dbReference type="PANTHER" id="PTHR33121">
    <property type="entry name" value="CYCLIC DI-GMP PHOSPHODIESTERASE PDEF"/>
    <property type="match status" value="1"/>
</dbReference>
<dbReference type="SUPFAM" id="SSF55073">
    <property type="entry name" value="Nucleotide cyclase"/>
    <property type="match status" value="1"/>
</dbReference>
<dbReference type="CDD" id="cd01949">
    <property type="entry name" value="GGDEF"/>
    <property type="match status" value="1"/>
</dbReference>
<dbReference type="EMBL" id="JAACYS010000005">
    <property type="protein sequence ID" value="NCU16577.1"/>
    <property type="molecule type" value="Genomic_DNA"/>
</dbReference>
<dbReference type="PROSITE" id="PS50887">
    <property type="entry name" value="GGDEF"/>
    <property type="match status" value="1"/>
</dbReference>